<gene>
    <name evidence="1" type="ORF">HNP21_005399</name>
</gene>
<comment type="caution">
    <text evidence="1">The sequence shown here is derived from an EMBL/GenBank/DDBJ whole genome shotgun (WGS) entry which is preliminary data.</text>
</comment>
<name>A0A7W3NFX6_PRIAR</name>
<reference evidence="1" key="1">
    <citation type="submission" date="2020-08" db="EMBL/GenBank/DDBJ databases">
        <title>Functional genomics of gut bacteria from endangered species of beetles.</title>
        <authorList>
            <person name="Carlos-Shanley C."/>
        </authorList>
    </citation>
    <scope>NUCLEOTIDE SEQUENCE [LARGE SCALE GENOMIC DNA]</scope>
    <source>
        <strain evidence="1">S00060</strain>
    </source>
</reference>
<accession>A0A7W3NFX6</accession>
<evidence type="ECO:0000313" key="1">
    <source>
        <dbReference type="EMBL" id="MBA9042264.1"/>
    </source>
</evidence>
<dbReference type="EMBL" id="JACJHT010000010">
    <property type="protein sequence ID" value="MBA9042264.1"/>
    <property type="molecule type" value="Genomic_DNA"/>
</dbReference>
<protein>
    <recommendedName>
        <fullName evidence="3">Peptidase</fullName>
    </recommendedName>
</protein>
<dbReference type="InterPro" id="IPR014903">
    <property type="entry name" value="DUF1796"/>
</dbReference>
<evidence type="ECO:0008006" key="3">
    <source>
        <dbReference type="Google" id="ProtNLM"/>
    </source>
</evidence>
<evidence type="ECO:0000313" key="2">
    <source>
        <dbReference type="Proteomes" id="UP000543174"/>
    </source>
</evidence>
<organism evidence="1 2">
    <name type="scientific">Priestia aryabhattai</name>
    <name type="common">Bacillus aryabhattai</name>
    <dbReference type="NCBI Taxonomy" id="412384"/>
    <lineage>
        <taxon>Bacteria</taxon>
        <taxon>Bacillati</taxon>
        <taxon>Bacillota</taxon>
        <taxon>Bacilli</taxon>
        <taxon>Bacillales</taxon>
        <taxon>Bacillaceae</taxon>
        <taxon>Priestia</taxon>
    </lineage>
</organism>
<sequence>MNLEGIKGHYDAIFSLGDLCLTSLQLKDNNLRTFSGILDWVSSPSLKNVNVLLQNRFADFLNLKNLRIIKYISEWDLLVWDEVYNIGFNHDFKTDKNTLTHLGGYAEVKEKYDRRIQRFLEKLSTSQRILFIRTEASFEEVAELEAILSGMIANDFRILIVNHTDVDHLVEKSWSLQRVCAIELPNHDKWNANNHYWKMILADITLL</sequence>
<proteinExistence type="predicted"/>
<dbReference type="Pfam" id="PF08795">
    <property type="entry name" value="DUF1796"/>
    <property type="match status" value="1"/>
</dbReference>
<keyword evidence="2" id="KW-1185">Reference proteome</keyword>
<dbReference type="AlphaFoldDB" id="A0A7W3NFX6"/>
<dbReference type="RefSeq" id="WP_097813207.1">
    <property type="nucleotide sequence ID" value="NZ_JACJHT010000010.1"/>
</dbReference>
<dbReference type="Proteomes" id="UP000543174">
    <property type="component" value="Unassembled WGS sequence"/>
</dbReference>